<accession>A0A3B0Z8H9</accession>
<dbReference type="InterPro" id="IPR016152">
    <property type="entry name" value="PTrfase/Anion_transptr"/>
</dbReference>
<organism evidence="2">
    <name type="scientific">hydrothermal vent metagenome</name>
    <dbReference type="NCBI Taxonomy" id="652676"/>
    <lineage>
        <taxon>unclassified sequences</taxon>
        <taxon>metagenomes</taxon>
        <taxon>ecological metagenomes</taxon>
    </lineage>
</organism>
<dbReference type="CDD" id="cd00211">
    <property type="entry name" value="PTS_IIA_fru"/>
    <property type="match status" value="1"/>
</dbReference>
<reference evidence="2" key="1">
    <citation type="submission" date="2018-06" db="EMBL/GenBank/DDBJ databases">
        <authorList>
            <person name="Zhirakovskaya E."/>
        </authorList>
    </citation>
    <scope>NUCLEOTIDE SEQUENCE</scope>
</reference>
<dbReference type="PANTHER" id="PTHR47738">
    <property type="entry name" value="PTS SYSTEM FRUCTOSE-LIKE EIIA COMPONENT-RELATED"/>
    <property type="match status" value="1"/>
</dbReference>
<gene>
    <name evidence="2" type="ORF">MNBD_GAMMA18-1677</name>
</gene>
<dbReference type="InterPro" id="IPR006320">
    <property type="entry name" value="PTS_Nitro_regul"/>
</dbReference>
<sequence>MELSDILPPERVLCGVSVTSKKRVLELASEVLASHDQAGFQGVVFDSLIVRERLGSTGFGNGVAIPHGRVKNVTETMVLFIQLVEPIEYDAIDGKPVDLLFVLVVPEESTDEHLQILSQLAEMFSDKALCRALRECQDKRLLHTLVTDWQKGG</sequence>
<dbReference type="PROSITE" id="PS51094">
    <property type="entry name" value="PTS_EIIA_TYPE_2"/>
    <property type="match status" value="1"/>
</dbReference>
<evidence type="ECO:0000313" key="2">
    <source>
        <dbReference type="EMBL" id="VAW89698.1"/>
    </source>
</evidence>
<dbReference type="NCBIfam" id="TIGR01419">
    <property type="entry name" value="nitro_reg_IIA"/>
    <property type="match status" value="1"/>
</dbReference>
<proteinExistence type="predicted"/>
<dbReference type="GO" id="GO:0009401">
    <property type="term" value="P:phosphoenolpyruvate-dependent sugar phosphotransferase system"/>
    <property type="evidence" value="ECO:0007669"/>
    <property type="project" value="InterPro"/>
</dbReference>
<dbReference type="PROSITE" id="PS00372">
    <property type="entry name" value="PTS_EIIA_TYPE_2_HIS"/>
    <property type="match status" value="1"/>
</dbReference>
<name>A0A3B0Z8H9_9ZZZZ</name>
<dbReference type="Pfam" id="PF00359">
    <property type="entry name" value="PTS_EIIA_2"/>
    <property type="match status" value="1"/>
</dbReference>
<evidence type="ECO:0000259" key="1">
    <source>
        <dbReference type="PROSITE" id="PS51094"/>
    </source>
</evidence>
<feature type="domain" description="PTS EIIA type-2" evidence="1">
    <location>
        <begin position="5"/>
        <end position="149"/>
    </location>
</feature>
<dbReference type="GO" id="GO:0030295">
    <property type="term" value="F:protein kinase activator activity"/>
    <property type="evidence" value="ECO:0007669"/>
    <property type="project" value="TreeGrafter"/>
</dbReference>
<dbReference type="Gene3D" id="3.40.930.10">
    <property type="entry name" value="Mannitol-specific EII, Chain A"/>
    <property type="match status" value="1"/>
</dbReference>
<dbReference type="AlphaFoldDB" id="A0A3B0Z8H9"/>
<dbReference type="SUPFAM" id="SSF55804">
    <property type="entry name" value="Phoshotransferase/anion transport protein"/>
    <property type="match status" value="1"/>
</dbReference>
<dbReference type="InterPro" id="IPR002178">
    <property type="entry name" value="PTS_EIIA_type-2_dom"/>
</dbReference>
<dbReference type="GO" id="GO:0008982">
    <property type="term" value="F:protein-N(PI)-phosphohistidine-sugar phosphotransferase activity"/>
    <property type="evidence" value="ECO:0007669"/>
    <property type="project" value="InterPro"/>
</dbReference>
<protein>
    <submittedName>
        <fullName evidence="2">PTS IIA-like nitrogen-regulatory protein PtsN</fullName>
    </submittedName>
</protein>
<dbReference type="PANTHER" id="PTHR47738:SF1">
    <property type="entry name" value="NITROGEN REGULATORY PROTEIN"/>
    <property type="match status" value="1"/>
</dbReference>
<dbReference type="InterPro" id="IPR051541">
    <property type="entry name" value="PTS_SugarTrans_NitroReg"/>
</dbReference>
<dbReference type="EMBL" id="UOFP01000285">
    <property type="protein sequence ID" value="VAW89698.1"/>
    <property type="molecule type" value="Genomic_DNA"/>
</dbReference>